<dbReference type="SUPFAM" id="SSF101936">
    <property type="entry name" value="DNA-binding pseudobarrel domain"/>
    <property type="match status" value="1"/>
</dbReference>
<comment type="caution">
    <text evidence="6">The sequence shown here is derived from an EMBL/GenBank/DDBJ whole genome shotgun (WGS) entry which is preliminary data.</text>
</comment>
<keyword evidence="4" id="KW-0804">Transcription</keyword>
<dbReference type="InterPro" id="IPR003340">
    <property type="entry name" value="B3_DNA-bd"/>
</dbReference>
<dbReference type="Proteomes" id="UP000195402">
    <property type="component" value="Unassembled WGS sequence"/>
</dbReference>
<evidence type="ECO:0000256" key="1">
    <source>
        <dbReference type="ARBA" id="ARBA00004123"/>
    </source>
</evidence>
<keyword evidence="5" id="KW-0539">Nucleus</keyword>
<keyword evidence="7" id="KW-1185">Reference proteome</keyword>
<dbReference type="OrthoDB" id="1915967at2759"/>
<dbReference type="GO" id="GO:0003677">
    <property type="term" value="F:DNA binding"/>
    <property type="evidence" value="ECO:0007669"/>
    <property type="project" value="UniProtKB-KW"/>
</dbReference>
<gene>
    <name evidence="6" type="ORF">BVC80_8365g7</name>
</gene>
<dbReference type="AlphaFoldDB" id="A0A200Q6U5"/>
<evidence type="ECO:0000256" key="3">
    <source>
        <dbReference type="ARBA" id="ARBA00023125"/>
    </source>
</evidence>
<dbReference type="InterPro" id="IPR015300">
    <property type="entry name" value="DNA-bd_pseudobarrel_sf"/>
</dbReference>
<evidence type="ECO:0000256" key="4">
    <source>
        <dbReference type="ARBA" id="ARBA00023163"/>
    </source>
</evidence>
<dbReference type="InParanoid" id="A0A200Q6U5"/>
<evidence type="ECO:0000256" key="5">
    <source>
        <dbReference type="ARBA" id="ARBA00023242"/>
    </source>
</evidence>
<evidence type="ECO:0008006" key="8">
    <source>
        <dbReference type="Google" id="ProtNLM"/>
    </source>
</evidence>
<evidence type="ECO:0000313" key="6">
    <source>
        <dbReference type="EMBL" id="OVA06220.1"/>
    </source>
</evidence>
<name>A0A200Q6U5_MACCD</name>
<organism evidence="6 7">
    <name type="scientific">Macleaya cordata</name>
    <name type="common">Five-seeded plume-poppy</name>
    <name type="synonym">Bocconia cordata</name>
    <dbReference type="NCBI Taxonomy" id="56857"/>
    <lineage>
        <taxon>Eukaryota</taxon>
        <taxon>Viridiplantae</taxon>
        <taxon>Streptophyta</taxon>
        <taxon>Embryophyta</taxon>
        <taxon>Tracheophyta</taxon>
        <taxon>Spermatophyta</taxon>
        <taxon>Magnoliopsida</taxon>
        <taxon>Ranunculales</taxon>
        <taxon>Papaveraceae</taxon>
        <taxon>Papaveroideae</taxon>
        <taxon>Macleaya</taxon>
    </lineage>
</organism>
<proteinExistence type="predicted"/>
<sequence>MTWTRYYNFVPTKAQEEKGEASGNFPLQPFGVELVEIRDDPPHLMDFFNQWEIKKVLTAVDVGTLGGLVLSQEQVYNHIFKYWNREVVWNLIDRAQQIPIVIRDIDTKTEYNLYFKKSSMDDCFMISTFWNRDFVYRRDLKEGDMIGMYWHPQSSSFCFSVLKRACVAECEKPF</sequence>
<accession>A0A200Q6U5</accession>
<keyword evidence="2" id="KW-0805">Transcription regulation</keyword>
<dbReference type="CDD" id="cd10017">
    <property type="entry name" value="B3_DNA"/>
    <property type="match status" value="1"/>
</dbReference>
<comment type="subcellular location">
    <subcellularLocation>
        <location evidence="1">Nucleus</location>
    </subcellularLocation>
</comment>
<dbReference type="PANTHER" id="PTHR34269:SF11">
    <property type="entry name" value="B3 DOMAIN PROTEIN"/>
    <property type="match status" value="1"/>
</dbReference>
<evidence type="ECO:0000313" key="7">
    <source>
        <dbReference type="Proteomes" id="UP000195402"/>
    </source>
</evidence>
<dbReference type="GO" id="GO:0005634">
    <property type="term" value="C:nucleus"/>
    <property type="evidence" value="ECO:0007669"/>
    <property type="project" value="UniProtKB-SubCell"/>
</dbReference>
<dbReference type="Gene3D" id="2.40.330.10">
    <property type="entry name" value="DNA-binding pseudobarrel domain"/>
    <property type="match status" value="1"/>
</dbReference>
<dbReference type="EMBL" id="MVGT01002907">
    <property type="protein sequence ID" value="OVA06220.1"/>
    <property type="molecule type" value="Genomic_DNA"/>
</dbReference>
<reference evidence="6 7" key="1">
    <citation type="journal article" date="2017" name="Mol. Plant">
        <title>The Genome of Medicinal Plant Macleaya cordata Provides New Insights into Benzylisoquinoline Alkaloids Metabolism.</title>
        <authorList>
            <person name="Liu X."/>
            <person name="Liu Y."/>
            <person name="Huang P."/>
            <person name="Ma Y."/>
            <person name="Qing Z."/>
            <person name="Tang Q."/>
            <person name="Cao H."/>
            <person name="Cheng P."/>
            <person name="Zheng Y."/>
            <person name="Yuan Z."/>
            <person name="Zhou Y."/>
            <person name="Liu J."/>
            <person name="Tang Z."/>
            <person name="Zhuo Y."/>
            <person name="Zhang Y."/>
            <person name="Yu L."/>
            <person name="Huang J."/>
            <person name="Yang P."/>
            <person name="Peng Q."/>
            <person name="Zhang J."/>
            <person name="Jiang W."/>
            <person name="Zhang Z."/>
            <person name="Lin K."/>
            <person name="Ro D.K."/>
            <person name="Chen X."/>
            <person name="Xiong X."/>
            <person name="Shang Y."/>
            <person name="Huang S."/>
            <person name="Zeng J."/>
        </authorList>
    </citation>
    <scope>NUCLEOTIDE SEQUENCE [LARGE SCALE GENOMIC DNA]</scope>
    <source>
        <strain evidence="7">cv. BLH2017</strain>
        <tissue evidence="6">Root</tissue>
    </source>
</reference>
<protein>
    <recommendedName>
        <fullName evidence="8">B3 DNA binding domain</fullName>
    </recommendedName>
</protein>
<keyword evidence="3" id="KW-0238">DNA-binding</keyword>
<dbReference type="OMA" id="GMVVGMY"/>
<evidence type="ECO:0000256" key="2">
    <source>
        <dbReference type="ARBA" id="ARBA00023015"/>
    </source>
</evidence>
<dbReference type="PANTHER" id="PTHR34269">
    <property type="entry name" value="TRANSCRIPTION FACTOR B3-DOMAIN FAMILY-RELATED"/>
    <property type="match status" value="1"/>
</dbReference>
<dbReference type="InterPro" id="IPR051442">
    <property type="entry name" value="B3_domain"/>
</dbReference>